<evidence type="ECO:0000313" key="5">
    <source>
        <dbReference type="Proteomes" id="UP001149090"/>
    </source>
</evidence>
<feature type="region of interest" description="Disordered" evidence="1">
    <location>
        <begin position="134"/>
        <end position="175"/>
    </location>
</feature>
<evidence type="ECO:0000256" key="3">
    <source>
        <dbReference type="SAM" id="SignalP"/>
    </source>
</evidence>
<dbReference type="AlphaFoldDB" id="A0A9Q0RDF7"/>
<keyword evidence="5" id="KW-1185">Reference proteome</keyword>
<accession>A0A9Q0RDF7</accession>
<reference evidence="4" key="1">
    <citation type="submission" date="2022-10" db="EMBL/GenBank/DDBJ databases">
        <title>Novel sulphate-reducing endosymbionts in the free-living metamonad Anaeramoeba.</title>
        <authorList>
            <person name="Jerlstrom-Hultqvist J."/>
            <person name="Cepicka I."/>
            <person name="Gallot-Lavallee L."/>
            <person name="Salas-Leiva D."/>
            <person name="Curtis B.A."/>
            <person name="Zahonova K."/>
            <person name="Pipaliya S."/>
            <person name="Dacks J."/>
            <person name="Roger A.J."/>
        </authorList>
    </citation>
    <scope>NUCLEOTIDE SEQUENCE</scope>
    <source>
        <strain evidence="4">BMAN</strain>
    </source>
</reference>
<keyword evidence="2" id="KW-1133">Transmembrane helix</keyword>
<dbReference type="Proteomes" id="UP001149090">
    <property type="component" value="Unassembled WGS sequence"/>
</dbReference>
<comment type="caution">
    <text evidence="4">The sequence shown here is derived from an EMBL/GenBank/DDBJ whole genome shotgun (WGS) entry which is preliminary data.</text>
</comment>
<keyword evidence="3" id="KW-0732">Signal</keyword>
<evidence type="ECO:0000256" key="2">
    <source>
        <dbReference type="SAM" id="Phobius"/>
    </source>
</evidence>
<organism evidence="4 5">
    <name type="scientific">Anaeramoeba ignava</name>
    <name type="common">Anaerobic marine amoeba</name>
    <dbReference type="NCBI Taxonomy" id="1746090"/>
    <lineage>
        <taxon>Eukaryota</taxon>
        <taxon>Metamonada</taxon>
        <taxon>Anaeramoebidae</taxon>
        <taxon>Anaeramoeba</taxon>
    </lineage>
</organism>
<sequence>MKQIISFIIIILIFSLLTFALPRKEKEENLIKTENGNKKETTTIITTIMANMIYIISTTIIIIIFQCTKADESTSSLLGNDQLIEKGEYQEKPKTNAINLRYGNIDQETGFVPHFPHEPTVSHAVHSTFQTAYVQPSAPPDDNDNDNNNLNHINNNDNDNNPQFYSPHLTHPQSSYRQIQPAFPPTLQQNYENN</sequence>
<proteinExistence type="predicted"/>
<keyword evidence="2" id="KW-0812">Transmembrane</keyword>
<keyword evidence="2" id="KW-0472">Membrane</keyword>
<dbReference type="EMBL" id="JAPDFW010000069">
    <property type="protein sequence ID" value="KAJ5074684.1"/>
    <property type="molecule type" value="Genomic_DNA"/>
</dbReference>
<feature type="chain" id="PRO_5040225851" evidence="3">
    <location>
        <begin position="21"/>
        <end position="194"/>
    </location>
</feature>
<feature type="compositionally biased region" description="Low complexity" evidence="1">
    <location>
        <begin position="146"/>
        <end position="161"/>
    </location>
</feature>
<feature type="signal peptide" evidence="3">
    <location>
        <begin position="1"/>
        <end position="20"/>
    </location>
</feature>
<protein>
    <submittedName>
        <fullName evidence="4">Uncharacterized protein</fullName>
    </submittedName>
</protein>
<gene>
    <name evidence="4" type="ORF">M0811_08039</name>
</gene>
<name>A0A9Q0RDF7_ANAIG</name>
<feature type="transmembrane region" description="Helical" evidence="2">
    <location>
        <begin position="44"/>
        <end position="65"/>
    </location>
</feature>
<evidence type="ECO:0000256" key="1">
    <source>
        <dbReference type="SAM" id="MobiDB-lite"/>
    </source>
</evidence>
<evidence type="ECO:0000313" key="4">
    <source>
        <dbReference type="EMBL" id="KAJ5074684.1"/>
    </source>
</evidence>